<accession>A0A9W9TYI6</accession>
<dbReference type="InterPro" id="IPR036291">
    <property type="entry name" value="NAD(P)-bd_dom_sf"/>
</dbReference>
<dbReference type="PRINTS" id="PR00081">
    <property type="entry name" value="GDHRDH"/>
</dbReference>
<organism evidence="5 6">
    <name type="scientific">Penicillium chermesinum</name>
    <dbReference type="NCBI Taxonomy" id="63820"/>
    <lineage>
        <taxon>Eukaryota</taxon>
        <taxon>Fungi</taxon>
        <taxon>Dikarya</taxon>
        <taxon>Ascomycota</taxon>
        <taxon>Pezizomycotina</taxon>
        <taxon>Eurotiomycetes</taxon>
        <taxon>Eurotiomycetidae</taxon>
        <taxon>Eurotiales</taxon>
        <taxon>Aspergillaceae</taxon>
        <taxon>Penicillium</taxon>
    </lineage>
</organism>
<evidence type="ECO:0000256" key="1">
    <source>
        <dbReference type="ARBA" id="ARBA00006484"/>
    </source>
</evidence>
<keyword evidence="3" id="KW-0560">Oxidoreductase</keyword>
<protein>
    <submittedName>
        <fullName evidence="5">Uncharacterized protein</fullName>
    </submittedName>
</protein>
<dbReference type="PANTHER" id="PTHR44229">
    <property type="entry name" value="15-HYDROXYPROSTAGLANDIN DEHYDROGENASE [NAD(+)]"/>
    <property type="match status" value="1"/>
</dbReference>
<evidence type="ECO:0000256" key="3">
    <source>
        <dbReference type="ARBA" id="ARBA00023002"/>
    </source>
</evidence>
<dbReference type="RefSeq" id="XP_058335947.1">
    <property type="nucleotide sequence ID" value="XM_058469916.1"/>
</dbReference>
<keyword evidence="6" id="KW-1185">Reference proteome</keyword>
<dbReference type="PROSITE" id="PS00061">
    <property type="entry name" value="ADH_SHORT"/>
    <property type="match status" value="1"/>
</dbReference>
<comment type="caution">
    <text evidence="5">The sequence shown here is derived from an EMBL/GenBank/DDBJ whole genome shotgun (WGS) entry which is preliminary data.</text>
</comment>
<dbReference type="PRINTS" id="PR00080">
    <property type="entry name" value="SDRFAMILY"/>
</dbReference>
<dbReference type="Proteomes" id="UP001150941">
    <property type="component" value="Unassembled WGS sequence"/>
</dbReference>
<dbReference type="Gene3D" id="3.40.50.720">
    <property type="entry name" value="NAD(P)-binding Rossmann-like Domain"/>
    <property type="match status" value="1"/>
</dbReference>
<dbReference type="InterPro" id="IPR002347">
    <property type="entry name" value="SDR_fam"/>
</dbReference>
<name>A0A9W9TYI6_9EURO</name>
<reference evidence="5" key="2">
    <citation type="journal article" date="2023" name="IMA Fungus">
        <title>Comparative genomic study of the Penicillium genus elucidates a diverse pangenome and 15 lateral gene transfer events.</title>
        <authorList>
            <person name="Petersen C."/>
            <person name="Sorensen T."/>
            <person name="Nielsen M.R."/>
            <person name="Sondergaard T.E."/>
            <person name="Sorensen J.L."/>
            <person name="Fitzpatrick D.A."/>
            <person name="Frisvad J.C."/>
            <person name="Nielsen K.L."/>
        </authorList>
    </citation>
    <scope>NUCLEOTIDE SEQUENCE</scope>
    <source>
        <strain evidence="5">IBT 19713</strain>
    </source>
</reference>
<evidence type="ECO:0000256" key="4">
    <source>
        <dbReference type="RuleBase" id="RU000363"/>
    </source>
</evidence>
<dbReference type="GO" id="GO:0016616">
    <property type="term" value="F:oxidoreductase activity, acting on the CH-OH group of donors, NAD or NADP as acceptor"/>
    <property type="evidence" value="ECO:0007669"/>
    <property type="project" value="TreeGrafter"/>
</dbReference>
<dbReference type="GeneID" id="83197219"/>
<keyword evidence="2" id="KW-0521">NADP</keyword>
<reference evidence="5" key="1">
    <citation type="submission" date="2022-11" db="EMBL/GenBank/DDBJ databases">
        <authorList>
            <person name="Petersen C."/>
        </authorList>
    </citation>
    <scope>NUCLEOTIDE SEQUENCE</scope>
    <source>
        <strain evidence="5">IBT 19713</strain>
    </source>
</reference>
<dbReference type="OrthoDB" id="5296at2759"/>
<evidence type="ECO:0000256" key="2">
    <source>
        <dbReference type="ARBA" id="ARBA00022857"/>
    </source>
</evidence>
<comment type="similarity">
    <text evidence="1 4">Belongs to the short-chain dehydrogenases/reductases (SDR) family.</text>
</comment>
<proteinExistence type="inferred from homology"/>
<dbReference type="SUPFAM" id="SSF51735">
    <property type="entry name" value="NAD(P)-binding Rossmann-fold domains"/>
    <property type="match status" value="1"/>
</dbReference>
<dbReference type="GO" id="GO:0005737">
    <property type="term" value="C:cytoplasm"/>
    <property type="evidence" value="ECO:0007669"/>
    <property type="project" value="TreeGrafter"/>
</dbReference>
<evidence type="ECO:0000313" key="6">
    <source>
        <dbReference type="Proteomes" id="UP001150941"/>
    </source>
</evidence>
<dbReference type="PANTHER" id="PTHR44229:SF4">
    <property type="entry name" value="15-HYDROXYPROSTAGLANDIN DEHYDROGENASE [NAD(+)]"/>
    <property type="match status" value="1"/>
</dbReference>
<dbReference type="EMBL" id="JAPQKS010000001">
    <property type="protein sequence ID" value="KAJ5249168.1"/>
    <property type="molecule type" value="Genomic_DNA"/>
</dbReference>
<sequence>MALNPAGKAALVTGGASGICREFVKTLLAKGCNVLVADLKPHPDDSDLPSDAKHAFVQTDVTDWAQLQNAFEQCMTQFGRLDIVCPGAGVLDPAFSNFWNYNKGVDTNKSSSFKVLDINLTHPIRATQLAIDAFERQKLGHGVVVCVSSIAAQGSFLVAPLYCASKHGVSGFVRSLADLEPKRNYRINAVAPGCVKTAIWTPEKVGWLDEEADTWVPVEKVAQTMLELVTDPKNVGGTILEVGVDGVRSVQPFNDPGPQGRGHTIQNMSEAMSDVYGMIQSNFGLPST</sequence>
<dbReference type="Pfam" id="PF00106">
    <property type="entry name" value="adh_short"/>
    <property type="match status" value="1"/>
</dbReference>
<evidence type="ECO:0000313" key="5">
    <source>
        <dbReference type="EMBL" id="KAJ5249168.1"/>
    </source>
</evidence>
<dbReference type="InterPro" id="IPR020904">
    <property type="entry name" value="Sc_DH/Rdtase_CS"/>
</dbReference>
<dbReference type="AlphaFoldDB" id="A0A9W9TYI6"/>
<gene>
    <name evidence="5" type="ORF">N7468_000619</name>
</gene>